<reference evidence="1 2" key="1">
    <citation type="submission" date="2017-07" db="EMBL/GenBank/DDBJ databases">
        <title>Isolation and whole genome analysis of endospore-forming bacteria from heroin.</title>
        <authorList>
            <person name="Kalinowski J."/>
            <person name="Ahrens B."/>
            <person name="Al-Dilaimi A."/>
            <person name="Winkler A."/>
            <person name="Wibberg D."/>
            <person name="Schleenbecker U."/>
            <person name="Ruckert C."/>
            <person name="Wolfel R."/>
            <person name="Grass G."/>
        </authorList>
    </citation>
    <scope>NUCLEOTIDE SEQUENCE [LARGE SCALE GENOMIC DNA]</scope>
    <source>
        <strain evidence="1 2">7521-2</strain>
    </source>
</reference>
<sequence>MKMIVNEIKEKNYLYFMEEVKLYQIYWSMNNKEFISQIIINSDLTNQIVVSDEHYKKNRYGNYKPARNCDIGKKDVINEIKQQLVSEFLKFKELD</sequence>
<dbReference type="RefSeq" id="WP_095328608.1">
    <property type="nucleotide sequence ID" value="NZ_NPBQ01000013.1"/>
</dbReference>
<name>A0AA91TWS8_NIACI</name>
<dbReference type="Proteomes" id="UP000216961">
    <property type="component" value="Unassembled WGS sequence"/>
</dbReference>
<gene>
    <name evidence="1" type="ORF">CHH57_01785</name>
</gene>
<evidence type="ECO:0000313" key="1">
    <source>
        <dbReference type="EMBL" id="PAD85066.1"/>
    </source>
</evidence>
<comment type="caution">
    <text evidence="1">The sequence shown here is derived from an EMBL/GenBank/DDBJ whole genome shotgun (WGS) entry which is preliminary data.</text>
</comment>
<dbReference type="AlphaFoldDB" id="A0AA91TWS8"/>
<organism evidence="1 2">
    <name type="scientific">Niallia circulans</name>
    <name type="common">Bacillus circulans</name>
    <dbReference type="NCBI Taxonomy" id="1397"/>
    <lineage>
        <taxon>Bacteria</taxon>
        <taxon>Bacillati</taxon>
        <taxon>Bacillota</taxon>
        <taxon>Bacilli</taxon>
        <taxon>Bacillales</taxon>
        <taxon>Bacillaceae</taxon>
        <taxon>Niallia</taxon>
    </lineage>
</organism>
<evidence type="ECO:0000313" key="2">
    <source>
        <dbReference type="Proteomes" id="UP000216961"/>
    </source>
</evidence>
<protein>
    <submittedName>
        <fullName evidence="1">Uncharacterized protein</fullName>
    </submittedName>
</protein>
<accession>A0AA91TWS8</accession>
<dbReference type="EMBL" id="NPBQ01000013">
    <property type="protein sequence ID" value="PAD85066.1"/>
    <property type="molecule type" value="Genomic_DNA"/>
</dbReference>
<proteinExistence type="predicted"/>